<reference evidence="5" key="1">
    <citation type="journal article" date="2020" name="Nature">
        <title>Giant virus diversity and host interactions through global metagenomics.</title>
        <authorList>
            <person name="Schulz F."/>
            <person name="Roux S."/>
            <person name="Paez-Espino D."/>
            <person name="Jungbluth S."/>
            <person name="Walsh D.A."/>
            <person name="Denef V.J."/>
            <person name="McMahon K.D."/>
            <person name="Konstantinidis K.T."/>
            <person name="Eloe-Fadrosh E.A."/>
            <person name="Kyrpides N.C."/>
            <person name="Woyke T."/>
        </authorList>
    </citation>
    <scope>NUCLEOTIDE SEQUENCE</scope>
    <source>
        <strain evidence="5">GVMAG-S-3300013286-35</strain>
    </source>
</reference>
<evidence type="ECO:0000313" key="5">
    <source>
        <dbReference type="EMBL" id="QHU21696.1"/>
    </source>
</evidence>
<evidence type="ECO:0000256" key="3">
    <source>
        <dbReference type="ARBA" id="ARBA00023002"/>
    </source>
</evidence>
<comment type="cofactor">
    <cofactor evidence="1">
        <name>L-ascorbate</name>
        <dbReference type="ChEBI" id="CHEBI:38290"/>
    </cofactor>
</comment>
<dbReference type="EMBL" id="MN740992">
    <property type="protein sequence ID" value="QHU21696.1"/>
    <property type="molecule type" value="Genomic_DNA"/>
</dbReference>
<proteinExistence type="predicted"/>
<accession>A0A6C0KX42</accession>
<dbReference type="GO" id="GO:0016705">
    <property type="term" value="F:oxidoreductase activity, acting on paired donors, with incorporation or reduction of molecular oxygen"/>
    <property type="evidence" value="ECO:0007669"/>
    <property type="project" value="InterPro"/>
</dbReference>
<dbReference type="InterPro" id="IPR006620">
    <property type="entry name" value="Pro_4_hyd_alph"/>
</dbReference>
<dbReference type="GO" id="GO:0051213">
    <property type="term" value="F:dioxygenase activity"/>
    <property type="evidence" value="ECO:0007669"/>
    <property type="project" value="UniProtKB-KW"/>
</dbReference>
<organism evidence="5">
    <name type="scientific">viral metagenome</name>
    <dbReference type="NCBI Taxonomy" id="1070528"/>
    <lineage>
        <taxon>unclassified sequences</taxon>
        <taxon>metagenomes</taxon>
        <taxon>organismal metagenomes</taxon>
    </lineage>
</organism>
<dbReference type="Gene3D" id="2.60.120.620">
    <property type="entry name" value="q2cbj1_9rhob like domain"/>
    <property type="match status" value="1"/>
</dbReference>
<keyword evidence="3" id="KW-0560">Oxidoreductase</keyword>
<evidence type="ECO:0000259" key="4">
    <source>
        <dbReference type="SMART" id="SM00702"/>
    </source>
</evidence>
<dbReference type="AlphaFoldDB" id="A0A6C0KX42"/>
<sequence>MDARVIIDNFFDETRLEAVRDEVLAIPEEKWVAKLNKSPNEIDKQYLSKKKAFNRVEFMGPACRDIFAFLASTDMIEYLEKMTGIQGLCADPLLYGGGLHKITEGGWLALHADYNLHPKTHLHRRINVIVYLNKDWKPEYNGELEFWSSDMTQCVERVAPLFNRMVVFKNTDTSWHGHPAPWLAPFDRLSIATYYYTVDRPLEEVSPFHWTTWQKNERKDVGFGLAK</sequence>
<evidence type="ECO:0000256" key="1">
    <source>
        <dbReference type="ARBA" id="ARBA00001961"/>
    </source>
</evidence>
<dbReference type="SMART" id="SM00702">
    <property type="entry name" value="P4Hc"/>
    <property type="match status" value="1"/>
</dbReference>
<keyword evidence="2" id="KW-0223">Dioxygenase</keyword>
<name>A0A6C0KX42_9ZZZZ</name>
<evidence type="ECO:0000256" key="2">
    <source>
        <dbReference type="ARBA" id="ARBA00022964"/>
    </source>
</evidence>
<dbReference type="GO" id="GO:0031418">
    <property type="term" value="F:L-ascorbic acid binding"/>
    <property type="evidence" value="ECO:0007669"/>
    <property type="project" value="InterPro"/>
</dbReference>
<dbReference type="Pfam" id="PF13640">
    <property type="entry name" value="2OG-FeII_Oxy_3"/>
    <property type="match status" value="1"/>
</dbReference>
<dbReference type="GO" id="GO:0005506">
    <property type="term" value="F:iron ion binding"/>
    <property type="evidence" value="ECO:0007669"/>
    <property type="project" value="InterPro"/>
</dbReference>
<dbReference type="InterPro" id="IPR044862">
    <property type="entry name" value="Pro_4_hyd_alph_FE2OG_OXY"/>
</dbReference>
<feature type="domain" description="Prolyl 4-hydroxylase alpha subunit" evidence="4">
    <location>
        <begin position="2"/>
        <end position="196"/>
    </location>
</feature>
<protein>
    <recommendedName>
        <fullName evidence="4">Prolyl 4-hydroxylase alpha subunit domain-containing protein</fullName>
    </recommendedName>
</protein>